<feature type="region of interest" description="Disordered" evidence="1">
    <location>
        <begin position="250"/>
        <end position="356"/>
    </location>
</feature>
<comment type="caution">
    <text evidence="2">The sequence shown here is derived from an EMBL/GenBank/DDBJ whole genome shotgun (WGS) entry which is preliminary data.</text>
</comment>
<feature type="compositionally biased region" description="Polar residues" evidence="1">
    <location>
        <begin position="339"/>
        <end position="356"/>
    </location>
</feature>
<accession>A0A4Y7TAS4</accession>
<dbReference type="Proteomes" id="UP000298030">
    <property type="component" value="Unassembled WGS sequence"/>
</dbReference>
<dbReference type="AlphaFoldDB" id="A0A4Y7TAS4"/>
<gene>
    <name evidence="2" type="ORF">FA13DRAFT_357329</name>
</gene>
<feature type="compositionally biased region" description="Low complexity" evidence="1">
    <location>
        <begin position="197"/>
        <end position="215"/>
    </location>
</feature>
<name>A0A4Y7TAS4_COPMI</name>
<evidence type="ECO:0000256" key="1">
    <source>
        <dbReference type="SAM" id="MobiDB-lite"/>
    </source>
</evidence>
<proteinExistence type="predicted"/>
<feature type="region of interest" description="Disordered" evidence="1">
    <location>
        <begin position="140"/>
        <end position="161"/>
    </location>
</feature>
<evidence type="ECO:0000313" key="2">
    <source>
        <dbReference type="EMBL" id="TEB31276.1"/>
    </source>
</evidence>
<organism evidence="2 3">
    <name type="scientific">Coprinellus micaceus</name>
    <name type="common">Glistening ink-cap mushroom</name>
    <name type="synonym">Coprinus micaceus</name>
    <dbReference type="NCBI Taxonomy" id="71717"/>
    <lineage>
        <taxon>Eukaryota</taxon>
        <taxon>Fungi</taxon>
        <taxon>Dikarya</taxon>
        <taxon>Basidiomycota</taxon>
        <taxon>Agaricomycotina</taxon>
        <taxon>Agaricomycetes</taxon>
        <taxon>Agaricomycetidae</taxon>
        <taxon>Agaricales</taxon>
        <taxon>Agaricineae</taxon>
        <taxon>Psathyrellaceae</taxon>
        <taxon>Coprinellus</taxon>
    </lineage>
</organism>
<dbReference type="EMBL" id="QPFP01000019">
    <property type="protein sequence ID" value="TEB31276.1"/>
    <property type="molecule type" value="Genomic_DNA"/>
</dbReference>
<feature type="region of interest" description="Disordered" evidence="1">
    <location>
        <begin position="175"/>
        <end position="228"/>
    </location>
</feature>
<feature type="compositionally biased region" description="Polar residues" evidence="1">
    <location>
        <begin position="140"/>
        <end position="151"/>
    </location>
</feature>
<protein>
    <submittedName>
        <fullName evidence="2">Uncharacterized protein</fullName>
    </submittedName>
</protein>
<keyword evidence="3" id="KW-1185">Reference proteome</keyword>
<evidence type="ECO:0000313" key="3">
    <source>
        <dbReference type="Proteomes" id="UP000298030"/>
    </source>
</evidence>
<sequence>MDRIRITTKGFGIYRDLYPTLLCCWPRHIVLPPDKDPSSTWVAFLPSSSSKSVQWWHIRLLHHCSLARTVAKGSWFPAGSTILSSFMEAAPPVFYPKASSFLGPPVSSKDTFSDSDSEFTYVSWDKDPEKKAISDTASSWSFSNWDSTPKQNPAPKHTSITSNYSQASYNYALPGRKPSLGANRVSVPPLRPVMERSPTQSSPTTPQSSVTVLRPYSPPPPPVDLRDSANTESAYAASWLMEPPRALLSSPKQSVKAAPQPTLRSPVAVSPTTVENWRQNKHRPGMLSLDTTSDTVTLSDDVPRSPSPMDPSTPPFPPTPLSGALPKHPRLTMHMRQMSLASSRNTSPTNSPRLLV</sequence>
<feature type="compositionally biased region" description="Low complexity" evidence="1">
    <location>
        <begin position="287"/>
        <end position="300"/>
    </location>
</feature>
<reference evidence="2 3" key="1">
    <citation type="journal article" date="2019" name="Nat. Ecol. Evol.">
        <title>Megaphylogeny resolves global patterns of mushroom evolution.</title>
        <authorList>
            <person name="Varga T."/>
            <person name="Krizsan K."/>
            <person name="Foldi C."/>
            <person name="Dima B."/>
            <person name="Sanchez-Garcia M."/>
            <person name="Sanchez-Ramirez S."/>
            <person name="Szollosi G.J."/>
            <person name="Szarkandi J.G."/>
            <person name="Papp V."/>
            <person name="Albert L."/>
            <person name="Andreopoulos W."/>
            <person name="Angelini C."/>
            <person name="Antonin V."/>
            <person name="Barry K.W."/>
            <person name="Bougher N.L."/>
            <person name="Buchanan P."/>
            <person name="Buyck B."/>
            <person name="Bense V."/>
            <person name="Catcheside P."/>
            <person name="Chovatia M."/>
            <person name="Cooper J."/>
            <person name="Damon W."/>
            <person name="Desjardin D."/>
            <person name="Finy P."/>
            <person name="Geml J."/>
            <person name="Haridas S."/>
            <person name="Hughes K."/>
            <person name="Justo A."/>
            <person name="Karasinski D."/>
            <person name="Kautmanova I."/>
            <person name="Kiss B."/>
            <person name="Kocsube S."/>
            <person name="Kotiranta H."/>
            <person name="LaButti K.M."/>
            <person name="Lechner B.E."/>
            <person name="Liimatainen K."/>
            <person name="Lipzen A."/>
            <person name="Lukacs Z."/>
            <person name="Mihaltcheva S."/>
            <person name="Morgado L.N."/>
            <person name="Niskanen T."/>
            <person name="Noordeloos M.E."/>
            <person name="Ohm R.A."/>
            <person name="Ortiz-Santana B."/>
            <person name="Ovrebo C."/>
            <person name="Racz N."/>
            <person name="Riley R."/>
            <person name="Savchenko A."/>
            <person name="Shiryaev A."/>
            <person name="Soop K."/>
            <person name="Spirin V."/>
            <person name="Szebenyi C."/>
            <person name="Tomsovsky M."/>
            <person name="Tulloss R.E."/>
            <person name="Uehling J."/>
            <person name="Grigoriev I.V."/>
            <person name="Vagvolgyi C."/>
            <person name="Papp T."/>
            <person name="Martin F.M."/>
            <person name="Miettinen O."/>
            <person name="Hibbett D.S."/>
            <person name="Nagy L.G."/>
        </authorList>
    </citation>
    <scope>NUCLEOTIDE SEQUENCE [LARGE SCALE GENOMIC DNA]</scope>
    <source>
        <strain evidence="2 3">FP101781</strain>
    </source>
</reference>
<feature type="compositionally biased region" description="Pro residues" evidence="1">
    <location>
        <begin position="305"/>
        <end position="320"/>
    </location>
</feature>